<sequence>MRTVRQRRAPRRFLITGAAALLTAPIAVLVTSAPAVAGVTRFERPTSISYTDAEQPSVAFPVGTTDRVPVGTWTSDEGKHTSRAYFTFDLTRYQGKDVIGATGVIGESSVTDCAQPRKLEIWRTDTPSQPPTWQTAPEVHERGGDVFNSPACPASYLELDLTELLGQAIADGQDKLTLMARIAGPHEKNKHFSRWITPLGISIQANAAPDVPSALTVDGRACVDGRLIGTTTPVLRAEVTDPDKVDGMAGDSVTATFAWWPVDRPTERTEWTSYRDYAPTHLRYNVPEGGMVHGGTYAFSVRAADQHASSDWSPECRFTVDTVRPPAPTVTSTDYPAGWNLPGHGGPGIPGTFHLSAPGADDIAGYYYGESSPISYVAADETGTATISHTPTHSHFNQLYVRAADRAGNPSAHTTYKFTVRDTAPRITDGNPGGAIGEPRELTFTPAMEDVVEYTYRLNDGEPATVPAGTDGTATVTVTPRKSGFNGVTVTSRTSGGLPSGEGRLDFYLATEPTVSSEQYPIGGGAGALVGTPGTFVFRPGMPGVTEYVWSVAGGPARTVEAEADGTARVTFTPTSGGFHSMRVYSRTADGTVSETAAPYFRATSWAPTIESADYPSYQESGGPGVTGAFTFRPARDGVTGYVYTFEGEQERTVTANADGVATINWTPQSYPADRSGWVRLTVRAKMGTMVSDETEHALVLSRLAPTVSSSDYPPTGGGGPNVPGQFTLTAQMPGTTEFVYRYNGEEQTVAAGADGTATITLTPQYDGSHYLYVSSRTASGITSGEDYYYFYVHYQG</sequence>
<dbReference type="Proteomes" id="UP000248627">
    <property type="component" value="Unassembled WGS sequence"/>
</dbReference>
<name>A0A2W2DLK3_9ACTN</name>
<comment type="caution">
    <text evidence="1">The sequence shown here is derived from an EMBL/GenBank/DDBJ whole genome shotgun (WGS) entry which is preliminary data.</text>
</comment>
<reference evidence="1 2" key="1">
    <citation type="submission" date="2018-01" db="EMBL/GenBank/DDBJ databases">
        <title>Draft genome sequence of Jishengella endophytica.</title>
        <authorList>
            <person name="Sahin N."/>
            <person name="Ay H."/>
            <person name="Saygin H."/>
        </authorList>
    </citation>
    <scope>NUCLEOTIDE SEQUENCE [LARGE SCALE GENOMIC DNA]</scope>
    <source>
        <strain evidence="1 2">DSM 45430</strain>
    </source>
</reference>
<gene>
    <name evidence="1" type="ORF">C1I93_17500</name>
</gene>
<accession>A0A2W2DLK3</accession>
<protein>
    <submittedName>
        <fullName evidence="1">Uncharacterized protein</fullName>
    </submittedName>
</protein>
<evidence type="ECO:0000313" key="2">
    <source>
        <dbReference type="Proteomes" id="UP000248627"/>
    </source>
</evidence>
<evidence type="ECO:0000313" key="1">
    <source>
        <dbReference type="EMBL" id="PZF93753.1"/>
    </source>
</evidence>
<dbReference type="EMBL" id="POTX01000116">
    <property type="protein sequence ID" value="PZF93753.1"/>
    <property type="molecule type" value="Genomic_DNA"/>
</dbReference>
<proteinExistence type="predicted"/>
<dbReference type="RefSeq" id="WP_146603520.1">
    <property type="nucleotide sequence ID" value="NZ_AP023358.1"/>
</dbReference>
<keyword evidence="2" id="KW-1185">Reference proteome</keyword>
<dbReference type="AlphaFoldDB" id="A0A2W2DLK3"/>
<organism evidence="1 2">
    <name type="scientific">Micromonospora endophytica</name>
    <dbReference type="NCBI Taxonomy" id="515350"/>
    <lineage>
        <taxon>Bacteria</taxon>
        <taxon>Bacillati</taxon>
        <taxon>Actinomycetota</taxon>
        <taxon>Actinomycetes</taxon>
        <taxon>Micromonosporales</taxon>
        <taxon>Micromonosporaceae</taxon>
        <taxon>Micromonospora</taxon>
    </lineage>
</organism>